<reference evidence="2 3" key="1">
    <citation type="submission" date="2019-03" db="EMBL/GenBank/DDBJ databases">
        <title>Sequencing 23 genomes of Wallemia ichthyophaga.</title>
        <authorList>
            <person name="Gostincar C."/>
        </authorList>
    </citation>
    <scope>NUCLEOTIDE SEQUENCE [LARGE SCALE GENOMIC DNA]</scope>
    <source>
        <strain evidence="2 3">EXF-5753</strain>
    </source>
</reference>
<name>A0A4T0FQ90_9BASI</name>
<gene>
    <name evidence="2" type="ORF">E3P99_02286</name>
</gene>
<feature type="compositionally biased region" description="Acidic residues" evidence="1">
    <location>
        <begin position="298"/>
        <end position="309"/>
    </location>
</feature>
<protein>
    <recommendedName>
        <fullName evidence="4">EF-hand domain-containing protein</fullName>
    </recommendedName>
</protein>
<dbReference type="AlphaFoldDB" id="A0A4T0FQ90"/>
<proteinExistence type="predicted"/>
<dbReference type="Pfam" id="PF12767">
    <property type="entry name" value="SAGA-Tad1"/>
    <property type="match status" value="1"/>
</dbReference>
<accession>A0A4T0FQ90</accession>
<dbReference type="OrthoDB" id="10489605at2759"/>
<feature type="region of interest" description="Disordered" evidence="1">
    <location>
        <begin position="247"/>
        <end position="317"/>
    </location>
</feature>
<dbReference type="InterPro" id="IPR018247">
    <property type="entry name" value="EF_Hand_1_Ca_BS"/>
</dbReference>
<dbReference type="PROSITE" id="PS00018">
    <property type="entry name" value="EF_HAND_1"/>
    <property type="match status" value="1"/>
</dbReference>
<evidence type="ECO:0008006" key="4">
    <source>
        <dbReference type="Google" id="ProtNLM"/>
    </source>
</evidence>
<evidence type="ECO:0000313" key="2">
    <source>
        <dbReference type="EMBL" id="TIA89016.1"/>
    </source>
</evidence>
<dbReference type="GO" id="GO:0070461">
    <property type="term" value="C:SAGA-type complex"/>
    <property type="evidence" value="ECO:0007669"/>
    <property type="project" value="InterPro"/>
</dbReference>
<organism evidence="2 3">
    <name type="scientific">Wallemia hederae</name>
    <dbReference type="NCBI Taxonomy" id="1540922"/>
    <lineage>
        <taxon>Eukaryota</taxon>
        <taxon>Fungi</taxon>
        <taxon>Dikarya</taxon>
        <taxon>Basidiomycota</taxon>
        <taxon>Wallemiomycotina</taxon>
        <taxon>Wallemiomycetes</taxon>
        <taxon>Wallemiales</taxon>
        <taxon>Wallemiaceae</taxon>
        <taxon>Wallemia</taxon>
    </lineage>
</organism>
<evidence type="ECO:0000256" key="1">
    <source>
        <dbReference type="SAM" id="MobiDB-lite"/>
    </source>
</evidence>
<comment type="caution">
    <text evidence="2">The sequence shown here is derived from an EMBL/GenBank/DDBJ whole genome shotgun (WGS) entry which is preliminary data.</text>
</comment>
<dbReference type="InterPro" id="IPR024738">
    <property type="entry name" value="Hfi1/Tada1"/>
</dbReference>
<feature type="compositionally biased region" description="Polar residues" evidence="1">
    <location>
        <begin position="274"/>
        <end position="285"/>
    </location>
</feature>
<sequence>MEEAKENRKNLSALLQNGEYVYLMKQYLLGGVTLYQLQSHLRDWPVHLSECANPPEFLSYGTEHSHNELIMSLLHSASLNKHPSPNKQPQLSLSLESCAIRALSSKERQRVKDLASSAPTHFPEPSFPHSPLPLDFSLCSESKHLPSSDNLASRLRVATDDHSLSGSHPDCIPLLQSSLTLYLQNILSDTLDFSKTGKISLSDLRYTLASHPHPEATSSLHKHLANSADFDSYDDSVERGIDAELFSQTFGSPPPAPSQPTKKPSANPLKRTSAADSSFSQSFPNKRSRKPKAVVLSSDDDEDADGDPDADFHEQCM</sequence>
<dbReference type="EMBL" id="SPNW01000031">
    <property type="protein sequence ID" value="TIA89016.1"/>
    <property type="molecule type" value="Genomic_DNA"/>
</dbReference>
<dbReference type="Proteomes" id="UP000310189">
    <property type="component" value="Unassembled WGS sequence"/>
</dbReference>
<evidence type="ECO:0000313" key="3">
    <source>
        <dbReference type="Proteomes" id="UP000310189"/>
    </source>
</evidence>
<keyword evidence="3" id="KW-1185">Reference proteome</keyword>